<evidence type="ECO:0000259" key="2">
    <source>
        <dbReference type="Pfam" id="PF13193"/>
    </source>
</evidence>
<dbReference type="Pfam" id="PF00501">
    <property type="entry name" value="AMP-binding"/>
    <property type="match status" value="1"/>
</dbReference>
<name>A0A6M3FY15_ACTCY</name>
<dbReference type="InterPro" id="IPR042099">
    <property type="entry name" value="ANL_N_sf"/>
</dbReference>
<dbReference type="PANTHER" id="PTHR43767">
    <property type="entry name" value="LONG-CHAIN-FATTY-ACID--COA LIGASE"/>
    <property type="match status" value="1"/>
</dbReference>
<protein>
    <submittedName>
        <fullName evidence="3">CyaA</fullName>
    </submittedName>
</protein>
<dbReference type="AlphaFoldDB" id="A0A6M3FY15"/>
<proteinExistence type="predicted"/>
<dbReference type="Gene3D" id="3.40.50.12780">
    <property type="entry name" value="N-terminal domain of ligase-like"/>
    <property type="match status" value="1"/>
</dbReference>
<organism evidence="3">
    <name type="scientific">Actinoalloteichus cyanogriseus</name>
    <name type="common">Streptomyces caeruleus</name>
    <dbReference type="NCBI Taxonomy" id="2893586"/>
    <lineage>
        <taxon>Bacteria</taxon>
        <taxon>Bacillati</taxon>
        <taxon>Actinomycetota</taxon>
        <taxon>Actinomycetes</taxon>
        <taxon>Pseudonocardiales</taxon>
        <taxon>Pseudonocardiaceae</taxon>
        <taxon>Actinoalloteichus</taxon>
    </lineage>
</organism>
<dbReference type="InterPro" id="IPR025110">
    <property type="entry name" value="AMP-bd_C"/>
</dbReference>
<dbReference type="GO" id="GO:0016877">
    <property type="term" value="F:ligase activity, forming carbon-sulfur bonds"/>
    <property type="evidence" value="ECO:0007669"/>
    <property type="project" value="UniProtKB-ARBA"/>
</dbReference>
<feature type="domain" description="AMP-dependent synthetase/ligase" evidence="1">
    <location>
        <begin position="28"/>
        <end position="376"/>
    </location>
</feature>
<dbReference type="PANTHER" id="PTHR43767:SF7">
    <property type="entry name" value="MEDIUM_LONG-CHAIN-FATTY-ACID--COA LIGASE FADD8"/>
    <property type="match status" value="1"/>
</dbReference>
<dbReference type="EMBL" id="MK388866">
    <property type="protein sequence ID" value="QIC03949.1"/>
    <property type="molecule type" value="Genomic_DNA"/>
</dbReference>
<dbReference type="SUPFAM" id="SSF56801">
    <property type="entry name" value="Acetyl-CoA synthetase-like"/>
    <property type="match status" value="1"/>
</dbReference>
<dbReference type="InterPro" id="IPR050237">
    <property type="entry name" value="ATP-dep_AMP-bd_enzyme"/>
</dbReference>
<dbReference type="Pfam" id="PF13193">
    <property type="entry name" value="AMP-binding_C"/>
    <property type="match status" value="1"/>
</dbReference>
<feature type="domain" description="AMP-binding enzyme C-terminal" evidence="2">
    <location>
        <begin position="427"/>
        <end position="500"/>
    </location>
</feature>
<reference evidence="3" key="1">
    <citation type="journal article" date="2020" name="Angew. Chem. Int. Ed. Engl.">
        <title>Refactoring the Concise Biosynthetic Pathway of Cyanogramide Unveils Spirooxindole Formation Catalyzed by a P450 Enzyme.</title>
        <authorList>
            <person name="Zhu Y."/>
            <person name="Zhang Q."/>
            <person name="Fang C."/>
            <person name="Zhang Y."/>
            <person name="Ma L."/>
            <person name="Liu Z."/>
            <person name="Zhai S."/>
            <person name="Peng J."/>
            <person name="Zhang L."/>
            <person name="Zhu W."/>
            <person name="Zhang C."/>
        </authorList>
    </citation>
    <scope>NUCLEOTIDE SEQUENCE</scope>
    <source>
        <strain evidence="3">WH1-2216-6</strain>
    </source>
</reference>
<evidence type="ECO:0000313" key="3">
    <source>
        <dbReference type="EMBL" id="QIC03949.1"/>
    </source>
</evidence>
<evidence type="ECO:0000259" key="1">
    <source>
        <dbReference type="Pfam" id="PF00501"/>
    </source>
</evidence>
<dbReference type="InterPro" id="IPR045851">
    <property type="entry name" value="AMP-bd_C_sf"/>
</dbReference>
<dbReference type="Gene3D" id="3.30.300.30">
    <property type="match status" value="1"/>
</dbReference>
<sequence length="517" mass="55131">MWRNPIPPEPTSEELVDYVRRVLAGIAPQDDVLVSENRSLNGAETHRLVAGMAAVLARFGVGPGVRVACLHGNTPEAVLLRLAVQWAGGCYVGLRPMFSPTVHAACLAHAAPEVLVHDQQREERATELLRRASVPRVLSLGPSALGEDLAALAAAAVADAPTLPAALDRPASLAYTSGTTGSPKGVVHGTTAMAACLDVARAMYGPPPWRFLVAIPLSDLGGELAQWILACGGVVVLREDLDPLATLALLERERITHLFTAPSSLYQLAEHPDLDHFDLTALRLAVYGGAPAVPARTSAALRRLGPRLMQNYGTQETGFVCALLPEDHGHPELLDHAGRLLPGVEVEIRDTSGAVVPPGVVGEIWVRSPMTMSGYHADPARTGEVLVDGWVRTGDLGHLSEADLLRILDRAKDLIIVEAYNVYSRRVEDVLCHHPKVLQAGVVGLSDVDRGERVCAAVVLASGTADADELREHVEAQLGEPHVPRLIRFVDTIPLTDGGKPDKSALRALFAPDTPSH</sequence>
<dbReference type="InterPro" id="IPR020845">
    <property type="entry name" value="AMP-binding_CS"/>
</dbReference>
<accession>A0A6M3FY15</accession>
<dbReference type="PROSITE" id="PS00455">
    <property type="entry name" value="AMP_BINDING"/>
    <property type="match status" value="1"/>
</dbReference>
<dbReference type="InterPro" id="IPR000873">
    <property type="entry name" value="AMP-dep_synth/lig_dom"/>
</dbReference>